<dbReference type="InterPro" id="IPR003447">
    <property type="entry name" value="FEMABX"/>
</dbReference>
<name>A0A1G7C0R3_9NOCA</name>
<protein>
    <submittedName>
        <fullName evidence="8">Lipid II:glycine glycyltransferase (Peptidoglycan interpeptide bridge formation enzyme)</fullName>
    </submittedName>
</protein>
<keyword evidence="9" id="KW-1185">Reference proteome</keyword>
<dbReference type="RefSeq" id="WP_072845959.1">
    <property type="nucleotide sequence ID" value="NZ_FNAB01000014.1"/>
</dbReference>
<gene>
    <name evidence="8" type="ORF">SAMN05444580_11469</name>
</gene>
<keyword evidence="3" id="KW-0133">Cell shape</keyword>
<dbReference type="PANTHER" id="PTHR36174">
    <property type="entry name" value="LIPID II:GLYCINE GLYCYLTRANSFERASE"/>
    <property type="match status" value="1"/>
</dbReference>
<evidence type="ECO:0000256" key="5">
    <source>
        <dbReference type="ARBA" id="ARBA00023315"/>
    </source>
</evidence>
<keyword evidence="5" id="KW-0012">Acyltransferase</keyword>
<dbReference type="InterPro" id="IPR016181">
    <property type="entry name" value="Acyl_CoA_acyltransferase"/>
</dbReference>
<dbReference type="SUPFAM" id="SSF55729">
    <property type="entry name" value="Acyl-CoA N-acyltransferases (Nat)"/>
    <property type="match status" value="2"/>
</dbReference>
<evidence type="ECO:0000256" key="2">
    <source>
        <dbReference type="ARBA" id="ARBA00022679"/>
    </source>
</evidence>
<dbReference type="Pfam" id="PF13480">
    <property type="entry name" value="Acetyltransf_6"/>
    <property type="match status" value="1"/>
</dbReference>
<comment type="similarity">
    <text evidence="1">Belongs to the FemABX family.</text>
</comment>
<feature type="domain" description="BioF2-like acetyltransferase" evidence="7">
    <location>
        <begin position="168"/>
        <end position="305"/>
    </location>
</feature>
<evidence type="ECO:0000256" key="3">
    <source>
        <dbReference type="ARBA" id="ARBA00022960"/>
    </source>
</evidence>
<keyword evidence="4" id="KW-0573">Peptidoglycan synthesis</keyword>
<dbReference type="PANTHER" id="PTHR36174:SF1">
    <property type="entry name" value="LIPID II:GLYCINE GLYCYLTRANSFERASE"/>
    <property type="match status" value="1"/>
</dbReference>
<dbReference type="GO" id="GO:0071555">
    <property type="term" value="P:cell wall organization"/>
    <property type="evidence" value="ECO:0007669"/>
    <property type="project" value="UniProtKB-KW"/>
</dbReference>
<evidence type="ECO:0000256" key="1">
    <source>
        <dbReference type="ARBA" id="ARBA00009943"/>
    </source>
</evidence>
<dbReference type="InterPro" id="IPR038740">
    <property type="entry name" value="BioF2-like_GNAT_dom"/>
</dbReference>
<dbReference type="Gene3D" id="3.40.630.30">
    <property type="match status" value="2"/>
</dbReference>
<evidence type="ECO:0000259" key="7">
    <source>
        <dbReference type="Pfam" id="PF13480"/>
    </source>
</evidence>
<dbReference type="InterPro" id="IPR050644">
    <property type="entry name" value="PG_Glycine_Bridge_Synth"/>
</dbReference>
<dbReference type="STRING" id="168276.SAMN05444580_11469"/>
<dbReference type="GO" id="GO:0016755">
    <property type="term" value="F:aminoacyltransferase activity"/>
    <property type="evidence" value="ECO:0007669"/>
    <property type="project" value="InterPro"/>
</dbReference>
<accession>A0A1G7C0R3</accession>
<dbReference type="PROSITE" id="PS51191">
    <property type="entry name" value="FEMABX"/>
    <property type="match status" value="1"/>
</dbReference>
<dbReference type="GO" id="GO:0009252">
    <property type="term" value="P:peptidoglycan biosynthetic process"/>
    <property type="evidence" value="ECO:0007669"/>
    <property type="project" value="UniProtKB-KW"/>
</dbReference>
<proteinExistence type="inferred from homology"/>
<dbReference type="Proteomes" id="UP000199417">
    <property type="component" value="Unassembled WGS sequence"/>
</dbReference>
<sequence>MAESGQGQSGGNLGMSERVRRATPLEVEGWDDLIGANPDGGDVWRSYDFAEHKREHVRYSSVYLMVDGVAVTVHEKRVPLLGKLWYLPAGPPAANAEELLRALRAIADFARGQGVFMIRVEPTLVAGEETTRTLTEAGLRRVPHEMLPNNYTIVVDIEGEPEQVMARFSTRARRWIKRAARDGVTVERVPATDENCTLMYDLLSKTADGRFGVRSFPYMSAIWKRYDASGSGQLFVARFEGEVVAGAFAMKLGTHSLYKDGASVRKSAESSKENGLGAHGVGHAVQWEIIRWAKEHGCVRYDMCGTTPAASADDPTHEYRGITEFKQSFNKEITDHVGAYDLPLVDWKHDVWRSWLEREMNRFSLVVRRDFYY</sequence>
<evidence type="ECO:0000313" key="9">
    <source>
        <dbReference type="Proteomes" id="UP000199417"/>
    </source>
</evidence>
<keyword evidence="2 8" id="KW-0808">Transferase</keyword>
<keyword evidence="6" id="KW-0961">Cell wall biogenesis/degradation</keyword>
<evidence type="ECO:0000256" key="6">
    <source>
        <dbReference type="ARBA" id="ARBA00023316"/>
    </source>
</evidence>
<dbReference type="AlphaFoldDB" id="A0A1G7C0R3"/>
<evidence type="ECO:0000313" key="8">
    <source>
        <dbReference type="EMBL" id="SDE32380.1"/>
    </source>
</evidence>
<evidence type="ECO:0000256" key="4">
    <source>
        <dbReference type="ARBA" id="ARBA00022984"/>
    </source>
</evidence>
<reference evidence="8 9" key="1">
    <citation type="submission" date="2016-10" db="EMBL/GenBank/DDBJ databases">
        <authorList>
            <person name="de Groot N.N."/>
        </authorList>
    </citation>
    <scope>NUCLEOTIDE SEQUENCE [LARGE SCALE GENOMIC DNA]</scope>
    <source>
        <strain evidence="8 9">JCM 11308</strain>
    </source>
</reference>
<dbReference type="EMBL" id="FNAB01000014">
    <property type="protein sequence ID" value="SDE32380.1"/>
    <property type="molecule type" value="Genomic_DNA"/>
</dbReference>
<dbReference type="GO" id="GO:0008360">
    <property type="term" value="P:regulation of cell shape"/>
    <property type="evidence" value="ECO:0007669"/>
    <property type="project" value="UniProtKB-KW"/>
</dbReference>
<organism evidence="8 9">
    <name type="scientific">Rhodococcus tukisamuensis</name>
    <dbReference type="NCBI Taxonomy" id="168276"/>
    <lineage>
        <taxon>Bacteria</taxon>
        <taxon>Bacillati</taxon>
        <taxon>Actinomycetota</taxon>
        <taxon>Actinomycetes</taxon>
        <taxon>Mycobacteriales</taxon>
        <taxon>Nocardiaceae</taxon>
        <taxon>Rhodococcus</taxon>
    </lineage>
</organism>